<reference evidence="1 2" key="1">
    <citation type="journal article" date="2024" name="Science">
        <title>Giant polyketide synthase enzymes in the biosynthesis of giant marine polyether toxins.</title>
        <authorList>
            <person name="Fallon T.R."/>
            <person name="Shende V.V."/>
            <person name="Wierzbicki I.H."/>
            <person name="Pendleton A.L."/>
            <person name="Watervoot N.F."/>
            <person name="Auber R.P."/>
            <person name="Gonzalez D.J."/>
            <person name="Wisecaver J.H."/>
            <person name="Moore B.S."/>
        </authorList>
    </citation>
    <scope>NUCLEOTIDE SEQUENCE [LARGE SCALE GENOMIC DNA]</scope>
    <source>
        <strain evidence="1 2">12B1</strain>
    </source>
</reference>
<evidence type="ECO:0000313" key="1">
    <source>
        <dbReference type="EMBL" id="KAL1510162.1"/>
    </source>
</evidence>
<name>A0AB34IY93_PRYPA</name>
<dbReference type="EMBL" id="JBGBPQ010000015">
    <property type="protein sequence ID" value="KAL1510162.1"/>
    <property type="molecule type" value="Genomic_DNA"/>
</dbReference>
<gene>
    <name evidence="1" type="ORF">AB1Y20_006493</name>
</gene>
<sequence>MKDPVMCAGQGGLGERTHVRPELSSSLELLCKNERKHLRDAHRGRSSSLVAHSRMVESWPHSLRFIASRWFMVREQVGMSVEH</sequence>
<keyword evidence="2" id="KW-1185">Reference proteome</keyword>
<evidence type="ECO:0000313" key="2">
    <source>
        <dbReference type="Proteomes" id="UP001515480"/>
    </source>
</evidence>
<protein>
    <submittedName>
        <fullName evidence="1">Uncharacterized protein</fullName>
    </submittedName>
</protein>
<comment type="caution">
    <text evidence="1">The sequence shown here is derived from an EMBL/GenBank/DDBJ whole genome shotgun (WGS) entry which is preliminary data.</text>
</comment>
<proteinExistence type="predicted"/>
<dbReference type="AlphaFoldDB" id="A0AB34IY93"/>
<organism evidence="1 2">
    <name type="scientific">Prymnesium parvum</name>
    <name type="common">Toxic golden alga</name>
    <dbReference type="NCBI Taxonomy" id="97485"/>
    <lineage>
        <taxon>Eukaryota</taxon>
        <taxon>Haptista</taxon>
        <taxon>Haptophyta</taxon>
        <taxon>Prymnesiophyceae</taxon>
        <taxon>Prymnesiales</taxon>
        <taxon>Prymnesiaceae</taxon>
        <taxon>Prymnesium</taxon>
    </lineage>
</organism>
<dbReference type="Proteomes" id="UP001515480">
    <property type="component" value="Unassembled WGS sequence"/>
</dbReference>
<accession>A0AB34IY93</accession>